<keyword evidence="6" id="KW-0411">Iron-sulfur</keyword>
<gene>
    <name evidence="8" type="ORF">S06H3_19062</name>
</gene>
<dbReference type="InterPro" id="IPR007197">
    <property type="entry name" value="rSAM"/>
</dbReference>
<dbReference type="GO" id="GO:0051539">
    <property type="term" value="F:4 iron, 4 sulfur cluster binding"/>
    <property type="evidence" value="ECO:0007669"/>
    <property type="project" value="UniProtKB-KW"/>
</dbReference>
<keyword evidence="5" id="KW-0408">Iron</keyword>
<keyword evidence="4" id="KW-0479">Metal-binding</keyword>
<dbReference type="PANTHER" id="PTHR30352">
    <property type="entry name" value="PYRUVATE FORMATE-LYASE-ACTIVATING ENZYME"/>
    <property type="match status" value="1"/>
</dbReference>
<dbReference type="InterPro" id="IPR013785">
    <property type="entry name" value="Aldolase_TIM"/>
</dbReference>
<dbReference type="EMBL" id="BARV01009715">
    <property type="protein sequence ID" value="GAI03460.1"/>
    <property type="molecule type" value="Genomic_DNA"/>
</dbReference>
<dbReference type="SUPFAM" id="SSF102114">
    <property type="entry name" value="Radical SAM enzymes"/>
    <property type="match status" value="1"/>
</dbReference>
<name>X1LM63_9ZZZZ</name>
<feature type="non-terminal residue" evidence="8">
    <location>
        <position position="247"/>
    </location>
</feature>
<feature type="domain" description="Radical SAM core" evidence="7">
    <location>
        <begin position="67"/>
        <end position="247"/>
    </location>
</feature>
<evidence type="ECO:0000256" key="1">
    <source>
        <dbReference type="ARBA" id="ARBA00001966"/>
    </source>
</evidence>
<sequence length="247" mass="28140">MKEVYLYKKLSNYKVQCQNCAHYCIIGHGKIGKCGVKENKKGKLFSLVYGKAVALNIDPIEKKPFYHFLPGTNSLSLATVGCNFKCLNCQNYGISQMPQETGQILGKDLAPEKIVEVALENNLPSISYTYTEPAIFSEYALDIMKLARKKGLKNIWVSNGFWSKELFDLIFPYLDAVNIDLKSSEDNFYIKYCGARLKPVLDTLKRLKNKKIWIEVTTLIIPGLNDKEKIFKYIADFIKNELGKELP</sequence>
<dbReference type="PANTHER" id="PTHR30352:SF5">
    <property type="entry name" value="PYRUVATE FORMATE-LYASE 1-ACTIVATING ENZYME"/>
    <property type="match status" value="1"/>
</dbReference>
<dbReference type="SFLD" id="SFLDG01101">
    <property type="entry name" value="Uncharacterised_Radical_SAM_Su"/>
    <property type="match status" value="1"/>
</dbReference>
<dbReference type="Gene3D" id="3.20.20.70">
    <property type="entry name" value="Aldolase class I"/>
    <property type="match status" value="1"/>
</dbReference>
<evidence type="ECO:0000256" key="2">
    <source>
        <dbReference type="ARBA" id="ARBA00022485"/>
    </source>
</evidence>
<organism evidence="8">
    <name type="scientific">marine sediment metagenome</name>
    <dbReference type="NCBI Taxonomy" id="412755"/>
    <lineage>
        <taxon>unclassified sequences</taxon>
        <taxon>metagenomes</taxon>
        <taxon>ecological metagenomes</taxon>
    </lineage>
</organism>
<comment type="cofactor">
    <cofactor evidence="1">
        <name>[4Fe-4S] cluster</name>
        <dbReference type="ChEBI" id="CHEBI:49883"/>
    </cofactor>
</comment>
<evidence type="ECO:0000256" key="4">
    <source>
        <dbReference type="ARBA" id="ARBA00022723"/>
    </source>
</evidence>
<evidence type="ECO:0000313" key="8">
    <source>
        <dbReference type="EMBL" id="GAI03460.1"/>
    </source>
</evidence>
<protein>
    <recommendedName>
        <fullName evidence="7">Radical SAM core domain-containing protein</fullName>
    </recommendedName>
</protein>
<evidence type="ECO:0000256" key="3">
    <source>
        <dbReference type="ARBA" id="ARBA00022691"/>
    </source>
</evidence>
<dbReference type="PROSITE" id="PS51918">
    <property type="entry name" value="RADICAL_SAM"/>
    <property type="match status" value="1"/>
</dbReference>
<dbReference type="GO" id="GO:0046872">
    <property type="term" value="F:metal ion binding"/>
    <property type="evidence" value="ECO:0007669"/>
    <property type="project" value="UniProtKB-KW"/>
</dbReference>
<dbReference type="CDD" id="cd01335">
    <property type="entry name" value="Radical_SAM"/>
    <property type="match status" value="1"/>
</dbReference>
<dbReference type="GO" id="GO:0003824">
    <property type="term" value="F:catalytic activity"/>
    <property type="evidence" value="ECO:0007669"/>
    <property type="project" value="InterPro"/>
</dbReference>
<accession>X1LM63</accession>
<evidence type="ECO:0000256" key="6">
    <source>
        <dbReference type="ARBA" id="ARBA00023014"/>
    </source>
</evidence>
<evidence type="ECO:0000259" key="7">
    <source>
        <dbReference type="PROSITE" id="PS51918"/>
    </source>
</evidence>
<dbReference type="Pfam" id="PF04055">
    <property type="entry name" value="Radical_SAM"/>
    <property type="match status" value="1"/>
</dbReference>
<keyword evidence="3" id="KW-0949">S-adenosyl-L-methionine</keyword>
<reference evidence="8" key="1">
    <citation type="journal article" date="2014" name="Front. Microbiol.">
        <title>High frequency of phylogenetically diverse reductive dehalogenase-homologous genes in deep subseafloor sedimentary metagenomes.</title>
        <authorList>
            <person name="Kawai M."/>
            <person name="Futagami T."/>
            <person name="Toyoda A."/>
            <person name="Takaki Y."/>
            <person name="Nishi S."/>
            <person name="Hori S."/>
            <person name="Arai W."/>
            <person name="Tsubouchi T."/>
            <person name="Morono Y."/>
            <person name="Uchiyama I."/>
            <person name="Ito T."/>
            <person name="Fujiyama A."/>
            <person name="Inagaki F."/>
            <person name="Takami H."/>
        </authorList>
    </citation>
    <scope>NUCLEOTIDE SEQUENCE</scope>
    <source>
        <strain evidence="8">Expedition CK06-06</strain>
    </source>
</reference>
<evidence type="ECO:0000256" key="5">
    <source>
        <dbReference type="ARBA" id="ARBA00023004"/>
    </source>
</evidence>
<proteinExistence type="predicted"/>
<dbReference type="AlphaFoldDB" id="X1LM63"/>
<dbReference type="InterPro" id="IPR034457">
    <property type="entry name" value="Organic_radical-activating"/>
</dbReference>
<dbReference type="NCBIfam" id="TIGR04337">
    <property type="entry name" value="AmmeMemoSam_rS"/>
    <property type="match status" value="1"/>
</dbReference>
<comment type="caution">
    <text evidence="8">The sequence shown here is derived from an EMBL/GenBank/DDBJ whole genome shotgun (WGS) entry which is preliminary data.</text>
</comment>
<dbReference type="InterPro" id="IPR058240">
    <property type="entry name" value="rSAM_sf"/>
</dbReference>
<dbReference type="InterPro" id="IPR027596">
    <property type="entry name" value="AmmeMemoSam_rS"/>
</dbReference>
<keyword evidence="2" id="KW-0004">4Fe-4S</keyword>
<dbReference type="SFLD" id="SFLDS00029">
    <property type="entry name" value="Radical_SAM"/>
    <property type="match status" value="1"/>
</dbReference>